<dbReference type="NCBIfam" id="TIGR00605">
    <property type="entry name" value="rad4"/>
    <property type="match status" value="1"/>
</dbReference>
<dbReference type="Proteomes" id="UP001153620">
    <property type="component" value="Chromosome 1"/>
</dbReference>
<feature type="compositionally biased region" description="Polar residues" evidence="9">
    <location>
        <begin position="573"/>
        <end position="583"/>
    </location>
</feature>
<name>A0A9N9RQR2_9DIPT</name>
<feature type="compositionally biased region" description="Acidic residues" evidence="9">
    <location>
        <begin position="53"/>
        <end position="72"/>
    </location>
</feature>
<dbReference type="GO" id="GO:0003684">
    <property type="term" value="F:damaged DNA binding"/>
    <property type="evidence" value="ECO:0007669"/>
    <property type="project" value="InterPro"/>
</dbReference>
<dbReference type="InterPro" id="IPR036985">
    <property type="entry name" value="Transglutaminase-like_sf"/>
</dbReference>
<feature type="compositionally biased region" description="Basic and acidic residues" evidence="9">
    <location>
        <begin position="776"/>
        <end position="787"/>
    </location>
</feature>
<sequence>MSRPRRAASQKVVQQQKLDLSDIEESDDDDFSSQSSDDYQPDKSKDNEKTFEESEESEAIDESEASEQEDDGSPVKNSRWNNRKKPKMPQNRQRSLSALQKEAISKLNAVKTPSSSSLSQNLHDILKKAQYNKKSVFSDSESEAENNKVPTFDCSGGLRLSGSDDSESEENAPKVKATQKKKRADSVSSINEESGKPAMDLKAIHDNLERMNHDREKLSKYAAFNISNEKTGNDDNVADLLLMGENAKKIGASQKRKKASQGDDSDSDNWEDVEEDESSSYVRPKEDVEILLNSFGEQHTKKDAKPVDVEAQLKRKFNRKRKEYQEHLHKTELMAWLTHGNFVNERLNYSGLMKCALEMLPKTKDKAQCYPTDKTDVEYFTQITKWFKQTIKLREQGMYSKFEKRPPLAVSLAIQMKYKTAMCRRDYVLMYIILLRAIGVQCRMVQSLVMDPKICPKSELMSLSKKEEKSIAGSTKKSSSKSKSTNTKKNNTKSNKNTKSRSKKASEKPKIPQLDGGDNEIPKDKKKRAIKLKGSSSFNVDDSYVDINKISKVSTKQSSNPQSENLSPKVKVSLSTSNQNKVSLSEKLQKNAKTNRLSQLMSPRKTRSASREVSPLIIKKKESKINGDSSLSKNSTSKVKITKKAENKDDFKVQTSPRRLRSRSTEPTQENQEIIKQGVKKPNLNSLTQKTPPKPIDNVKSNDKLYVPSPRRLRSRSLSSENPKNKSSTPAIENITKTASRKRLSTVKDNSIESKKSKVTETARSTRKRQSTVKPEVVEAKKLKQEKDDDSDDSSLKYFRTISGSNKKPQASTSRISVIKKDTKLSTSMEIDRRILSSDDEVDIQNASPKKVRGIDIWTEVYCEKEEKWICIDIFRNKIDCVKDIYQKATHPMIYVFAWNNDKTVKDVSARYCINLNTTIRKMRVDREYLYPILNIFNAGSKKTHRDFKEDEELNKVQFDTPMPKSIAEFKNHPLYVLKRHLLKFQAIYPPEPPILGYIREEAIYPRDCVFTLHSRETWIKDARVVKLHEQAYKNVKTLKFDRAKNKVIRDVPLELFGIWQTEEYKPPNAENGIVPRNAYGNVELFKPSMLPGNTVHLQLPGLNKVCRKLGIDCSQAIVGFDSSGGWPYPVYDGFVVCKEFEEKVIDAWNREQEQAEQKEREKIEKRVYGNWKKLIKGLLIKRRLMQKYNNFEEKH</sequence>
<keyword evidence="8" id="KW-0175">Coiled coil</keyword>
<reference evidence="13" key="2">
    <citation type="submission" date="2022-10" db="EMBL/GenBank/DDBJ databases">
        <authorList>
            <consortium name="ENA_rothamsted_submissions"/>
            <consortium name="culmorum"/>
            <person name="King R."/>
        </authorList>
    </citation>
    <scope>NUCLEOTIDE SEQUENCE</scope>
</reference>
<dbReference type="SMART" id="SM01032">
    <property type="entry name" value="BHD_3"/>
    <property type="match status" value="1"/>
</dbReference>
<dbReference type="Pfam" id="PF10405">
    <property type="entry name" value="BHD_3"/>
    <property type="match status" value="1"/>
</dbReference>
<proteinExistence type="inferred from homology"/>
<dbReference type="AlphaFoldDB" id="A0A9N9RQR2"/>
<reference evidence="13" key="1">
    <citation type="submission" date="2022-01" db="EMBL/GenBank/DDBJ databases">
        <authorList>
            <person name="King R."/>
        </authorList>
    </citation>
    <scope>NUCLEOTIDE SEQUENCE</scope>
</reference>
<dbReference type="InterPro" id="IPR018325">
    <property type="entry name" value="Rad4/PNGase_transGLS-fold"/>
</dbReference>
<feature type="region of interest" description="Disordered" evidence="9">
    <location>
        <begin position="466"/>
        <end position="525"/>
    </location>
</feature>
<dbReference type="Pfam" id="PF03835">
    <property type="entry name" value="Rad4"/>
    <property type="match status" value="1"/>
</dbReference>
<evidence type="ECO:0000256" key="8">
    <source>
        <dbReference type="SAM" id="Coils"/>
    </source>
</evidence>
<dbReference type="InterPro" id="IPR018327">
    <property type="entry name" value="BHD_2"/>
</dbReference>
<dbReference type="GO" id="GO:0006289">
    <property type="term" value="P:nucleotide-excision repair"/>
    <property type="evidence" value="ECO:0007669"/>
    <property type="project" value="InterPro"/>
</dbReference>
<dbReference type="InterPro" id="IPR038765">
    <property type="entry name" value="Papain-like_cys_pep_sf"/>
</dbReference>
<dbReference type="GO" id="GO:0006298">
    <property type="term" value="P:mismatch repair"/>
    <property type="evidence" value="ECO:0007669"/>
    <property type="project" value="TreeGrafter"/>
</dbReference>
<dbReference type="GO" id="GO:0003697">
    <property type="term" value="F:single-stranded DNA binding"/>
    <property type="evidence" value="ECO:0007669"/>
    <property type="project" value="TreeGrafter"/>
</dbReference>
<feature type="compositionally biased region" description="Acidic residues" evidence="9">
    <location>
        <begin position="21"/>
        <end position="31"/>
    </location>
</feature>
<dbReference type="InterPro" id="IPR018326">
    <property type="entry name" value="Rad4_beta-hairpin_dom1"/>
</dbReference>
<evidence type="ECO:0000259" key="10">
    <source>
        <dbReference type="SMART" id="SM01030"/>
    </source>
</evidence>
<feature type="region of interest" description="Disordered" evidence="9">
    <location>
        <begin position="134"/>
        <end position="201"/>
    </location>
</feature>
<keyword evidence="7" id="KW-0539">Nucleus</keyword>
<dbReference type="SMART" id="SM01031">
    <property type="entry name" value="BHD_2"/>
    <property type="match status" value="1"/>
</dbReference>
<feature type="domain" description="Rad4 beta-hairpin" evidence="10">
    <location>
        <begin position="959"/>
        <end position="1011"/>
    </location>
</feature>
<evidence type="ECO:0000259" key="11">
    <source>
        <dbReference type="SMART" id="SM01031"/>
    </source>
</evidence>
<comment type="subcellular location">
    <subcellularLocation>
        <location evidence="1">Nucleus</location>
    </subcellularLocation>
</comment>
<feature type="compositionally biased region" description="Acidic residues" evidence="9">
    <location>
        <begin position="263"/>
        <end position="278"/>
    </location>
</feature>
<evidence type="ECO:0000256" key="9">
    <source>
        <dbReference type="SAM" id="MobiDB-lite"/>
    </source>
</evidence>
<feature type="region of interest" description="Disordered" evidence="9">
    <location>
        <begin position="251"/>
        <end position="283"/>
    </location>
</feature>
<dbReference type="InterPro" id="IPR004583">
    <property type="entry name" value="DNA_repair_Rad4"/>
</dbReference>
<feature type="compositionally biased region" description="Basic and acidic residues" evidence="9">
    <location>
        <begin position="643"/>
        <end position="652"/>
    </location>
</feature>
<dbReference type="Gene3D" id="3.90.260.10">
    <property type="entry name" value="Transglutaminase-like"/>
    <property type="match status" value="2"/>
</dbReference>
<dbReference type="Gene3D" id="2.20.20.110">
    <property type="entry name" value="Rad4, beta-hairpin domain BHD1"/>
    <property type="match status" value="1"/>
</dbReference>
<feature type="region of interest" description="Disordered" evidence="9">
    <location>
        <begin position="553"/>
        <end position="794"/>
    </location>
</feature>
<dbReference type="FunFam" id="3.30.70.2460:FF:000001">
    <property type="entry name" value="DNA repair protein Rad4 family"/>
    <property type="match status" value="1"/>
</dbReference>
<dbReference type="Gene3D" id="3.30.70.2460">
    <property type="entry name" value="Rad4, beta-hairpin domain BHD3"/>
    <property type="match status" value="1"/>
</dbReference>
<feature type="domain" description="Rad4 beta-hairpin" evidence="12">
    <location>
        <begin position="1075"/>
        <end position="1149"/>
    </location>
</feature>
<dbReference type="FunFam" id="2.20.20.110:FF:000001">
    <property type="entry name" value="DNA repair protein complementing XP-C cells"/>
    <property type="match status" value="1"/>
</dbReference>
<evidence type="ECO:0000313" key="14">
    <source>
        <dbReference type="Proteomes" id="UP001153620"/>
    </source>
</evidence>
<evidence type="ECO:0000256" key="1">
    <source>
        <dbReference type="ARBA" id="ARBA00004123"/>
    </source>
</evidence>
<keyword evidence="5" id="KW-0238">DNA-binding</keyword>
<dbReference type="InterPro" id="IPR018328">
    <property type="entry name" value="Rad4_beta-hairpin_dom3"/>
</dbReference>
<feature type="compositionally biased region" description="Basic and acidic residues" evidence="9">
    <location>
        <begin position="40"/>
        <end position="52"/>
    </location>
</feature>
<protein>
    <recommendedName>
        <fullName evidence="15">DNA repair protein complementing XP-C cells homolog</fullName>
    </recommendedName>
</protein>
<dbReference type="GO" id="GO:0005737">
    <property type="term" value="C:cytoplasm"/>
    <property type="evidence" value="ECO:0007669"/>
    <property type="project" value="TreeGrafter"/>
</dbReference>
<feature type="compositionally biased region" description="Basic and acidic residues" evidence="9">
    <location>
        <begin position="750"/>
        <end position="761"/>
    </location>
</feature>
<feature type="coiled-coil region" evidence="8">
    <location>
        <begin position="1139"/>
        <end position="1166"/>
    </location>
</feature>
<evidence type="ECO:0008006" key="15">
    <source>
        <dbReference type="Google" id="ProtNLM"/>
    </source>
</evidence>
<evidence type="ECO:0000256" key="6">
    <source>
        <dbReference type="ARBA" id="ARBA00023204"/>
    </source>
</evidence>
<dbReference type="PANTHER" id="PTHR12135:SF0">
    <property type="entry name" value="DNA REPAIR PROTEIN COMPLEMENTING XP-C CELLS"/>
    <property type="match status" value="1"/>
</dbReference>
<evidence type="ECO:0000259" key="12">
    <source>
        <dbReference type="SMART" id="SM01032"/>
    </source>
</evidence>
<evidence type="ECO:0000256" key="7">
    <source>
        <dbReference type="ARBA" id="ARBA00023242"/>
    </source>
</evidence>
<dbReference type="InterPro" id="IPR042488">
    <property type="entry name" value="Rad4_BHD3_sf"/>
</dbReference>
<feature type="domain" description="Rad4 beta-hairpin" evidence="11">
    <location>
        <begin position="1013"/>
        <end position="1068"/>
    </location>
</feature>
<feature type="compositionally biased region" description="Polar residues" evidence="9">
    <location>
        <begin position="553"/>
        <end position="566"/>
    </location>
</feature>
<dbReference type="EMBL" id="OU895877">
    <property type="protein sequence ID" value="CAG9801401.1"/>
    <property type="molecule type" value="Genomic_DNA"/>
</dbReference>
<keyword evidence="4" id="KW-0227">DNA damage</keyword>
<feature type="region of interest" description="Disordered" evidence="9">
    <location>
        <begin position="1"/>
        <end position="101"/>
    </location>
</feature>
<dbReference type="SMART" id="SM01030">
    <property type="entry name" value="BHD_1"/>
    <property type="match status" value="1"/>
</dbReference>
<gene>
    <name evidence="13" type="ORF">CHIRRI_LOCUS4329</name>
</gene>
<evidence type="ECO:0000313" key="13">
    <source>
        <dbReference type="EMBL" id="CAG9801401.1"/>
    </source>
</evidence>
<comment type="similarity">
    <text evidence="2">Belongs to the XPC family.</text>
</comment>
<organism evidence="13 14">
    <name type="scientific">Chironomus riparius</name>
    <dbReference type="NCBI Taxonomy" id="315576"/>
    <lineage>
        <taxon>Eukaryota</taxon>
        <taxon>Metazoa</taxon>
        <taxon>Ecdysozoa</taxon>
        <taxon>Arthropoda</taxon>
        <taxon>Hexapoda</taxon>
        <taxon>Insecta</taxon>
        <taxon>Pterygota</taxon>
        <taxon>Neoptera</taxon>
        <taxon>Endopterygota</taxon>
        <taxon>Diptera</taxon>
        <taxon>Nematocera</taxon>
        <taxon>Chironomoidea</taxon>
        <taxon>Chironomidae</taxon>
        <taxon>Chironominae</taxon>
        <taxon>Chironomus</taxon>
    </lineage>
</organism>
<dbReference type="PANTHER" id="PTHR12135">
    <property type="entry name" value="DNA REPAIR PROTEIN XP-C / RAD4"/>
    <property type="match status" value="1"/>
</dbReference>
<dbReference type="SUPFAM" id="SSF54001">
    <property type="entry name" value="Cysteine proteinases"/>
    <property type="match status" value="1"/>
</dbReference>
<dbReference type="Pfam" id="PF10403">
    <property type="entry name" value="BHD_1"/>
    <property type="match status" value="1"/>
</dbReference>
<evidence type="ECO:0000256" key="4">
    <source>
        <dbReference type="ARBA" id="ARBA00022763"/>
    </source>
</evidence>
<evidence type="ECO:0000256" key="3">
    <source>
        <dbReference type="ARBA" id="ARBA00022553"/>
    </source>
</evidence>
<feature type="compositionally biased region" description="Polar residues" evidence="9">
    <location>
        <begin position="665"/>
        <end position="674"/>
    </location>
</feature>
<dbReference type="OrthoDB" id="300780at2759"/>
<feature type="compositionally biased region" description="Polar residues" evidence="9">
    <location>
        <begin position="591"/>
        <end position="601"/>
    </location>
</feature>
<accession>A0A9N9RQR2</accession>
<keyword evidence="6" id="KW-0234">DNA repair</keyword>
<keyword evidence="14" id="KW-1185">Reference proteome</keyword>
<dbReference type="InterPro" id="IPR018026">
    <property type="entry name" value="DNA_repair_Rad4-like"/>
</dbReference>
<evidence type="ECO:0000256" key="5">
    <source>
        <dbReference type="ARBA" id="ARBA00023125"/>
    </source>
</evidence>
<dbReference type="GO" id="GO:0071942">
    <property type="term" value="C:XPC complex"/>
    <property type="evidence" value="ECO:0007669"/>
    <property type="project" value="TreeGrafter"/>
</dbReference>
<evidence type="ECO:0000256" key="2">
    <source>
        <dbReference type="ARBA" id="ARBA00009525"/>
    </source>
</evidence>
<feature type="compositionally biased region" description="Polar residues" evidence="9">
    <location>
        <begin position="721"/>
        <end position="738"/>
    </location>
</feature>
<feature type="compositionally biased region" description="Polar residues" evidence="9">
    <location>
        <begin position="626"/>
        <end position="639"/>
    </location>
</feature>
<keyword evidence="3" id="KW-0597">Phosphoprotein</keyword>
<feature type="compositionally biased region" description="Low complexity" evidence="9">
    <location>
        <begin position="474"/>
        <end position="495"/>
    </location>
</feature>
<dbReference type="GO" id="GO:0000111">
    <property type="term" value="C:nucleotide-excision repair factor 2 complex"/>
    <property type="evidence" value="ECO:0007669"/>
    <property type="project" value="TreeGrafter"/>
</dbReference>